<comment type="caution">
    <text evidence="1">The sequence shown here is derived from an EMBL/GenBank/DDBJ whole genome shotgun (WGS) entry which is preliminary data.</text>
</comment>
<dbReference type="AlphaFoldDB" id="A0A645III9"/>
<gene>
    <name evidence="1" type="ORF">SDC9_198743</name>
</gene>
<sequence length="90" mass="10371">MWQFWYSSGPFYSDSLPFRELTGKVYEGVALTLTVHEHNIREAVRSCLGHKPKAVEVSSRNWGFIAGWRLRLTRPTVQMGVVCPYGREII</sequence>
<evidence type="ECO:0000313" key="1">
    <source>
        <dbReference type="EMBL" id="MPN51101.1"/>
    </source>
</evidence>
<organism evidence="1">
    <name type="scientific">bioreactor metagenome</name>
    <dbReference type="NCBI Taxonomy" id="1076179"/>
    <lineage>
        <taxon>unclassified sequences</taxon>
        <taxon>metagenomes</taxon>
        <taxon>ecological metagenomes</taxon>
    </lineage>
</organism>
<dbReference type="EMBL" id="VSSQ01115841">
    <property type="protein sequence ID" value="MPN51101.1"/>
    <property type="molecule type" value="Genomic_DNA"/>
</dbReference>
<protein>
    <submittedName>
        <fullName evidence="1">Uncharacterized protein</fullName>
    </submittedName>
</protein>
<name>A0A645III9_9ZZZZ</name>
<reference evidence="1" key="1">
    <citation type="submission" date="2019-08" db="EMBL/GenBank/DDBJ databases">
        <authorList>
            <person name="Kucharzyk K."/>
            <person name="Murdoch R.W."/>
            <person name="Higgins S."/>
            <person name="Loffler F."/>
        </authorList>
    </citation>
    <scope>NUCLEOTIDE SEQUENCE</scope>
</reference>
<proteinExistence type="predicted"/>
<accession>A0A645III9</accession>